<dbReference type="InterPro" id="IPR013783">
    <property type="entry name" value="Ig-like_fold"/>
</dbReference>
<dbReference type="Pfam" id="PF07686">
    <property type="entry name" value="V-set"/>
    <property type="match status" value="1"/>
</dbReference>
<dbReference type="GO" id="GO:0032589">
    <property type="term" value="C:neuron projection membrane"/>
    <property type="evidence" value="ECO:0007669"/>
    <property type="project" value="TreeGrafter"/>
</dbReference>
<dbReference type="SMART" id="SM00409">
    <property type="entry name" value="IG"/>
    <property type="match status" value="2"/>
</dbReference>
<dbReference type="PANTHER" id="PTHR23279:SF36">
    <property type="entry name" value="DEFECTIVE PROBOSCIS EXTENSION RESPONSE 9, ISOFORM A"/>
    <property type="match status" value="1"/>
</dbReference>
<dbReference type="STRING" id="6832.A0A553NR25"/>
<keyword evidence="3" id="KW-1185">Reference proteome</keyword>
<sequence>MSPNSVVGSKCSWWLSGDNRRSLGSGGPMSNGRGWRQMLSDRRILFTLPFPFHTPLHYFLVLILFCPRSSSLVKDTVKPESYVAAGGSNAFSPSVEIASSQQDSSFILPSSSFGKEMPEIVGSISTNVSASLGRTAYLKCKIKDLGHKSVSWVRHSDVSLISVGKYQYIKDPRFKILHEPHAHDWILRIQALKYSDAGLYECQVNTSPILRRPIFLNVVDPQTEILGGKDMFINQHSIINLTCLVHSPDPPAHVFWLHNQKPILPSTSELNPDGSVNRISITRSEDDPDNETEDECLVVASYLIIEEAGPNDSGVYECNPSNTSPASLTVHVLDGSTLKRNERPYSPPSSATFPSCSFMNMCGIALHFQEFPNVILMNLGG</sequence>
<protein>
    <recommendedName>
        <fullName evidence="1">Ig-like domain-containing protein</fullName>
    </recommendedName>
</protein>
<evidence type="ECO:0000313" key="2">
    <source>
        <dbReference type="EMBL" id="TRY67876.1"/>
    </source>
</evidence>
<organism evidence="2 3">
    <name type="scientific">Tigriopus californicus</name>
    <name type="common">Marine copepod</name>
    <dbReference type="NCBI Taxonomy" id="6832"/>
    <lineage>
        <taxon>Eukaryota</taxon>
        <taxon>Metazoa</taxon>
        <taxon>Ecdysozoa</taxon>
        <taxon>Arthropoda</taxon>
        <taxon>Crustacea</taxon>
        <taxon>Multicrustacea</taxon>
        <taxon>Hexanauplia</taxon>
        <taxon>Copepoda</taxon>
        <taxon>Harpacticoida</taxon>
        <taxon>Harpacticidae</taxon>
        <taxon>Tigriopus</taxon>
    </lineage>
</organism>
<accession>A0A553NR25</accession>
<dbReference type="InterPro" id="IPR003599">
    <property type="entry name" value="Ig_sub"/>
</dbReference>
<dbReference type="SMART" id="SM00408">
    <property type="entry name" value="IGc2"/>
    <property type="match status" value="2"/>
</dbReference>
<dbReference type="InterPro" id="IPR036179">
    <property type="entry name" value="Ig-like_dom_sf"/>
</dbReference>
<dbReference type="SMART" id="SM00406">
    <property type="entry name" value="IGv"/>
    <property type="match status" value="1"/>
</dbReference>
<dbReference type="InterPro" id="IPR037448">
    <property type="entry name" value="Zig-8"/>
</dbReference>
<evidence type="ECO:0000313" key="3">
    <source>
        <dbReference type="Proteomes" id="UP000318571"/>
    </source>
</evidence>
<feature type="domain" description="Ig-like" evidence="1">
    <location>
        <begin position="221"/>
        <end position="329"/>
    </location>
</feature>
<dbReference type="Proteomes" id="UP000318571">
    <property type="component" value="Chromosome 4"/>
</dbReference>
<evidence type="ECO:0000259" key="1">
    <source>
        <dbReference type="PROSITE" id="PS50835"/>
    </source>
</evidence>
<dbReference type="Gene3D" id="2.60.40.10">
    <property type="entry name" value="Immunoglobulins"/>
    <property type="match status" value="2"/>
</dbReference>
<dbReference type="PROSITE" id="PS50835">
    <property type="entry name" value="IG_LIKE"/>
    <property type="match status" value="2"/>
</dbReference>
<name>A0A553NR25_TIGCA</name>
<dbReference type="SUPFAM" id="SSF48726">
    <property type="entry name" value="Immunoglobulin"/>
    <property type="match status" value="2"/>
</dbReference>
<dbReference type="AlphaFoldDB" id="A0A553NR25"/>
<dbReference type="EMBL" id="VCGU01000011">
    <property type="protein sequence ID" value="TRY67876.1"/>
    <property type="molecule type" value="Genomic_DNA"/>
</dbReference>
<dbReference type="InterPro" id="IPR003598">
    <property type="entry name" value="Ig_sub2"/>
</dbReference>
<feature type="domain" description="Ig-like" evidence="1">
    <location>
        <begin position="118"/>
        <end position="205"/>
    </location>
</feature>
<reference evidence="2 3" key="1">
    <citation type="journal article" date="2018" name="Nat. Ecol. Evol.">
        <title>Genomic signatures of mitonuclear coevolution across populations of Tigriopus californicus.</title>
        <authorList>
            <person name="Barreto F.S."/>
            <person name="Watson E.T."/>
            <person name="Lima T.G."/>
            <person name="Willett C.S."/>
            <person name="Edmands S."/>
            <person name="Li W."/>
            <person name="Burton R.S."/>
        </authorList>
    </citation>
    <scope>NUCLEOTIDE SEQUENCE [LARGE SCALE GENOMIC DNA]</scope>
    <source>
        <strain evidence="2 3">San Diego</strain>
    </source>
</reference>
<dbReference type="InterPro" id="IPR007110">
    <property type="entry name" value="Ig-like_dom"/>
</dbReference>
<dbReference type="PANTHER" id="PTHR23279">
    <property type="entry name" value="DEFECTIVE PROBOSCIS EXTENSION RESPONSE DPR -RELATED"/>
    <property type="match status" value="1"/>
</dbReference>
<dbReference type="GO" id="GO:0050808">
    <property type="term" value="P:synapse organization"/>
    <property type="evidence" value="ECO:0007669"/>
    <property type="project" value="TreeGrafter"/>
</dbReference>
<proteinExistence type="predicted"/>
<comment type="caution">
    <text evidence="2">The sequence shown here is derived from an EMBL/GenBank/DDBJ whole genome shotgun (WGS) entry which is preliminary data.</text>
</comment>
<dbReference type="InterPro" id="IPR013106">
    <property type="entry name" value="Ig_V-set"/>
</dbReference>
<gene>
    <name evidence="2" type="ORF">TCAL_08024</name>
</gene>